<dbReference type="GO" id="GO:0034220">
    <property type="term" value="P:monoatomic ion transmembrane transport"/>
    <property type="evidence" value="ECO:0007669"/>
    <property type="project" value="UniProtKB-KW"/>
</dbReference>
<dbReference type="Proteomes" id="UP000003422">
    <property type="component" value="Unassembled WGS sequence"/>
</dbReference>
<comment type="similarity">
    <text evidence="7 10">Belongs to the fluoride channel Fluc/FEX (TC 1.A.43) family.</text>
</comment>
<evidence type="ECO:0000256" key="10">
    <source>
        <dbReference type="RuleBase" id="RU004340"/>
    </source>
</evidence>
<evidence type="ECO:0000256" key="5">
    <source>
        <dbReference type="ARBA" id="ARBA00023136"/>
    </source>
</evidence>
<evidence type="ECO:0000313" key="12">
    <source>
        <dbReference type="Proteomes" id="UP000003422"/>
    </source>
</evidence>
<feature type="transmembrane region" description="Helical" evidence="10">
    <location>
        <begin position="36"/>
        <end position="55"/>
    </location>
</feature>
<sequence length="88" mass="9870">MLDCLVVGLGGFIGSILRYLIGLIGVDKTQLPMKTLIINIIGSFVIGLVVAIGLKNKDLDYRWILFLRLEFVGVLQLFLHLHLKIFNC</sequence>
<evidence type="ECO:0000313" key="11">
    <source>
        <dbReference type="EMBL" id="EGY76351.1"/>
    </source>
</evidence>
<organism evidence="11 12">
    <name type="scientific">Peptoniphilus indolicus ATCC 29427</name>
    <dbReference type="NCBI Taxonomy" id="997350"/>
    <lineage>
        <taxon>Bacteria</taxon>
        <taxon>Bacillati</taxon>
        <taxon>Bacillota</taxon>
        <taxon>Tissierellia</taxon>
        <taxon>Tissierellales</taxon>
        <taxon>Peptoniphilaceae</taxon>
        <taxon>Peptoniphilus</taxon>
    </lineage>
</organism>
<keyword evidence="6" id="KW-0813">Transport</keyword>
<comment type="subcellular location">
    <subcellularLocation>
        <location evidence="1">Cell membrane</location>
        <topology evidence="1">Multi-pass membrane protein</topology>
    </subcellularLocation>
</comment>
<gene>
    <name evidence="11" type="primary">crcB</name>
    <name evidence="11" type="ORF">HMPREF9129_2148</name>
</gene>
<dbReference type="AlphaFoldDB" id="G4D6W8"/>
<evidence type="ECO:0000256" key="1">
    <source>
        <dbReference type="ARBA" id="ARBA00004651"/>
    </source>
</evidence>
<evidence type="ECO:0000256" key="4">
    <source>
        <dbReference type="ARBA" id="ARBA00022989"/>
    </source>
</evidence>
<feature type="transmembrane region" description="Helical" evidence="10">
    <location>
        <begin position="61"/>
        <end position="83"/>
    </location>
</feature>
<keyword evidence="2 10" id="KW-1003">Cell membrane</keyword>
<keyword evidence="5 10" id="KW-0472">Membrane</keyword>
<comment type="caution">
    <text evidence="11">The sequence shown here is derived from an EMBL/GenBank/DDBJ whole genome shotgun (WGS) entry which is preliminary data.</text>
</comment>
<reference evidence="11 12" key="1">
    <citation type="submission" date="2011-06" db="EMBL/GenBank/DDBJ databases">
        <authorList>
            <person name="Muzny D."/>
            <person name="Qin X."/>
            <person name="Deng J."/>
            <person name="Jiang H."/>
            <person name="Liu Y."/>
            <person name="Qu J."/>
            <person name="Song X.-Z."/>
            <person name="Zhang L."/>
            <person name="Thornton R."/>
            <person name="Coyle M."/>
            <person name="Francisco L."/>
            <person name="Jackson L."/>
            <person name="Javaid M."/>
            <person name="Korchina V."/>
            <person name="Kovar C."/>
            <person name="Mata R."/>
            <person name="Mathew T."/>
            <person name="Ngo R."/>
            <person name="Nguyen L."/>
            <person name="Nguyen N."/>
            <person name="Okwuonu G."/>
            <person name="Ongeri F."/>
            <person name="Pham C."/>
            <person name="Simmons D."/>
            <person name="Wilczek-Boney K."/>
            <person name="Hale W."/>
            <person name="Jakkamsetti A."/>
            <person name="Pham P."/>
            <person name="Ruth R."/>
            <person name="San Lucas F."/>
            <person name="Warren J."/>
            <person name="Zhang J."/>
            <person name="Zhao Z."/>
            <person name="Zhou C."/>
            <person name="Zhu D."/>
            <person name="Lee S."/>
            <person name="Bess C."/>
            <person name="Blankenburg K."/>
            <person name="Forbes L."/>
            <person name="Fu Q."/>
            <person name="Gubbala S."/>
            <person name="Hirani K."/>
            <person name="Jayaseelan J.C."/>
            <person name="Lara F."/>
            <person name="Munidasa M."/>
            <person name="Palculict T."/>
            <person name="Patil S."/>
            <person name="Pu L.-L."/>
            <person name="Saada N."/>
            <person name="Tang L."/>
            <person name="Weissenberger G."/>
            <person name="Zhu Y."/>
            <person name="Hemphill L."/>
            <person name="Shang Y."/>
            <person name="Youmans B."/>
            <person name="Ayvaz T."/>
            <person name="Ross M."/>
            <person name="Santibanez J."/>
            <person name="Aqrawi P."/>
            <person name="Gross S."/>
            <person name="Joshi V."/>
            <person name="Fowler G."/>
            <person name="Nazareth L."/>
            <person name="Reid J."/>
            <person name="Worley K."/>
            <person name="Petrosino J."/>
            <person name="Highlander S."/>
            <person name="Gibbs R."/>
        </authorList>
    </citation>
    <scope>NUCLEOTIDE SEQUENCE [LARGE SCALE GENOMIC DNA]</scope>
    <source>
        <strain evidence="11 12">ATCC 29427</strain>
    </source>
</reference>
<comment type="function">
    <text evidence="9">Fluoride-specific ion channel. Important for reducing fluoride concentration in the cell, thus reducing its toxicity.</text>
</comment>
<dbReference type="Pfam" id="PF02537">
    <property type="entry name" value="CRCB"/>
    <property type="match status" value="1"/>
</dbReference>
<dbReference type="RefSeq" id="WP_004823298.1">
    <property type="nucleotide sequence ID" value="NZ_JH165087.1"/>
</dbReference>
<evidence type="ECO:0000256" key="9">
    <source>
        <dbReference type="ARBA" id="ARBA00049940"/>
    </source>
</evidence>
<comment type="catalytic activity">
    <reaction evidence="8">
        <text>fluoride(in) = fluoride(out)</text>
        <dbReference type="Rhea" id="RHEA:76159"/>
        <dbReference type="ChEBI" id="CHEBI:17051"/>
    </reaction>
    <physiologicalReaction direction="left-to-right" evidence="8">
        <dbReference type="Rhea" id="RHEA:76160"/>
    </physiologicalReaction>
</comment>
<feature type="transmembrane region" description="Helical" evidence="10">
    <location>
        <begin position="6"/>
        <end position="24"/>
    </location>
</feature>
<evidence type="ECO:0000256" key="7">
    <source>
        <dbReference type="ARBA" id="ARBA00035120"/>
    </source>
</evidence>
<keyword evidence="6" id="KW-0406">Ion transport</keyword>
<evidence type="ECO:0000256" key="3">
    <source>
        <dbReference type="ARBA" id="ARBA00022692"/>
    </source>
</evidence>
<keyword evidence="4 10" id="KW-1133">Transmembrane helix</keyword>
<accession>G4D6W8</accession>
<dbReference type="InterPro" id="IPR003691">
    <property type="entry name" value="FluC"/>
</dbReference>
<keyword evidence="3 10" id="KW-0812">Transmembrane</keyword>
<evidence type="ECO:0000256" key="2">
    <source>
        <dbReference type="ARBA" id="ARBA00022475"/>
    </source>
</evidence>
<name>G4D6W8_9FIRM</name>
<keyword evidence="6" id="KW-0407">Ion channel</keyword>
<keyword evidence="12" id="KW-1185">Reference proteome</keyword>
<proteinExistence type="inferred from homology"/>
<dbReference type="HOGENOM" id="CLU_2643676_0_0_9"/>
<dbReference type="GO" id="GO:0005886">
    <property type="term" value="C:plasma membrane"/>
    <property type="evidence" value="ECO:0007669"/>
    <property type="project" value="UniProtKB-SubCell"/>
</dbReference>
<evidence type="ECO:0000256" key="8">
    <source>
        <dbReference type="ARBA" id="ARBA00035585"/>
    </source>
</evidence>
<protein>
    <recommendedName>
        <fullName evidence="10">Fluoride-specific ion channel</fullName>
    </recommendedName>
</protein>
<feature type="non-terminal residue" evidence="11">
    <location>
        <position position="88"/>
    </location>
</feature>
<dbReference type="STRING" id="997350.HMPREF9129_2148"/>
<evidence type="ECO:0000256" key="6">
    <source>
        <dbReference type="ARBA" id="ARBA00023303"/>
    </source>
</evidence>
<dbReference type="EMBL" id="AGBB01000231">
    <property type="protein sequence ID" value="EGY76351.1"/>
    <property type="molecule type" value="Genomic_DNA"/>
</dbReference>